<dbReference type="SUPFAM" id="SSF89447">
    <property type="entry name" value="AbrB/MazE/MraZ-like"/>
    <property type="match status" value="1"/>
</dbReference>
<dbReference type="AlphaFoldDB" id="A0A6P2PLL5"/>
<protein>
    <submittedName>
        <fullName evidence="3">AbrB family transcriptional regulator</fullName>
    </submittedName>
</protein>
<evidence type="ECO:0000313" key="3">
    <source>
        <dbReference type="EMBL" id="VWC08550.1"/>
    </source>
</evidence>
<dbReference type="EMBL" id="CABVPP010000052">
    <property type="protein sequence ID" value="VWC08550.1"/>
    <property type="molecule type" value="Genomic_DNA"/>
</dbReference>
<dbReference type="Pfam" id="PF04014">
    <property type="entry name" value="MazE_antitoxin"/>
    <property type="match status" value="1"/>
</dbReference>
<dbReference type="NCBIfam" id="NF040493">
    <property type="entry name" value="TA_anti_VapB"/>
    <property type="match status" value="1"/>
</dbReference>
<dbReference type="GO" id="GO:0003677">
    <property type="term" value="F:DNA binding"/>
    <property type="evidence" value="ECO:0007669"/>
    <property type="project" value="UniProtKB-UniRule"/>
</dbReference>
<keyword evidence="1" id="KW-0238">DNA-binding</keyword>
<dbReference type="Proteomes" id="UP000494162">
    <property type="component" value="Unassembled WGS sequence"/>
</dbReference>
<evidence type="ECO:0000313" key="4">
    <source>
        <dbReference type="Proteomes" id="UP000494162"/>
    </source>
</evidence>
<accession>A0A6P2PLL5</accession>
<organism evidence="3 4">
    <name type="scientific">Burkholderia pseudomultivorans</name>
    <dbReference type="NCBI Taxonomy" id="1207504"/>
    <lineage>
        <taxon>Bacteria</taxon>
        <taxon>Pseudomonadati</taxon>
        <taxon>Pseudomonadota</taxon>
        <taxon>Betaproteobacteria</taxon>
        <taxon>Burkholderiales</taxon>
        <taxon>Burkholderiaceae</taxon>
        <taxon>Burkholderia</taxon>
        <taxon>Burkholderia cepacia complex</taxon>
    </lineage>
</organism>
<feature type="domain" description="SpoVT-AbrB" evidence="2">
    <location>
        <begin position="42"/>
        <end position="83"/>
    </location>
</feature>
<dbReference type="InterPro" id="IPR007159">
    <property type="entry name" value="SpoVT-AbrB_dom"/>
</dbReference>
<dbReference type="InterPro" id="IPR037914">
    <property type="entry name" value="SpoVT-AbrB_sf"/>
</dbReference>
<name>A0A6P2PLL5_9BURK</name>
<evidence type="ECO:0000256" key="1">
    <source>
        <dbReference type="PROSITE-ProRule" id="PRU01076"/>
    </source>
</evidence>
<sequence length="125" mass="13884">MAETHDAGWGTMSGSRAPALTYAGICLEWAHRSPVEWLMRTVSIFKNARNQAIRIPKDMEFEGVTELEIRREGDTLLLRPVRPTWMSLASEPLADADFLAERPAVVESGRFELPGDDAAPTESGR</sequence>
<proteinExistence type="predicted"/>
<dbReference type="PROSITE" id="PS51740">
    <property type="entry name" value="SPOVT_ABRB"/>
    <property type="match status" value="1"/>
</dbReference>
<gene>
    <name evidence="3" type="ORF">BPS26883_05255</name>
</gene>
<dbReference type="InterPro" id="IPR047976">
    <property type="entry name" value="Anti_VapB2-like"/>
</dbReference>
<dbReference type="Gene3D" id="2.10.260.10">
    <property type="match status" value="1"/>
</dbReference>
<reference evidence="3 4" key="1">
    <citation type="submission" date="2019-09" db="EMBL/GenBank/DDBJ databases">
        <authorList>
            <person name="Depoorter E."/>
        </authorList>
    </citation>
    <scope>NUCLEOTIDE SEQUENCE [LARGE SCALE GENOMIC DNA]</scope>
    <source>
        <strain evidence="3">LMG 26883</strain>
    </source>
</reference>
<evidence type="ECO:0000259" key="2">
    <source>
        <dbReference type="PROSITE" id="PS51740"/>
    </source>
</evidence>